<dbReference type="PROSITE" id="PS51257">
    <property type="entry name" value="PROKAR_LIPOPROTEIN"/>
    <property type="match status" value="1"/>
</dbReference>
<keyword evidence="4" id="KW-1185">Reference proteome</keyword>
<evidence type="ECO:0000256" key="1">
    <source>
        <dbReference type="SAM" id="MobiDB-lite"/>
    </source>
</evidence>
<feature type="chain" id="PRO_5031121059" description="Lipoprotein" evidence="2">
    <location>
        <begin position="26"/>
        <end position="141"/>
    </location>
</feature>
<reference evidence="3 4" key="1">
    <citation type="submission" date="2020-08" db="EMBL/GenBank/DDBJ databases">
        <title>Sequencing the genomes of 1000 actinobacteria strains.</title>
        <authorList>
            <person name="Klenk H.-P."/>
        </authorList>
    </citation>
    <scope>NUCLEOTIDE SEQUENCE [LARGE SCALE GENOMIC DNA]</scope>
    <source>
        <strain evidence="3 4">DSM 45809</strain>
    </source>
</reference>
<feature type="region of interest" description="Disordered" evidence="1">
    <location>
        <begin position="26"/>
        <end position="73"/>
    </location>
</feature>
<evidence type="ECO:0000313" key="4">
    <source>
        <dbReference type="Proteomes" id="UP000546162"/>
    </source>
</evidence>
<proteinExistence type="predicted"/>
<protein>
    <recommendedName>
        <fullName evidence="5">Lipoprotein</fullName>
    </recommendedName>
</protein>
<dbReference type="Proteomes" id="UP000546162">
    <property type="component" value="Unassembled WGS sequence"/>
</dbReference>
<organism evidence="3 4">
    <name type="scientific">Actinoplanes octamycinicus</name>
    <dbReference type="NCBI Taxonomy" id="135948"/>
    <lineage>
        <taxon>Bacteria</taxon>
        <taxon>Bacillati</taxon>
        <taxon>Actinomycetota</taxon>
        <taxon>Actinomycetes</taxon>
        <taxon>Micromonosporales</taxon>
        <taxon>Micromonosporaceae</taxon>
        <taxon>Actinoplanes</taxon>
    </lineage>
</organism>
<evidence type="ECO:0000313" key="3">
    <source>
        <dbReference type="EMBL" id="MBB4739440.1"/>
    </source>
</evidence>
<feature type="signal peptide" evidence="2">
    <location>
        <begin position="1"/>
        <end position="25"/>
    </location>
</feature>
<evidence type="ECO:0000256" key="2">
    <source>
        <dbReference type="SAM" id="SignalP"/>
    </source>
</evidence>
<dbReference type="RefSeq" id="WP_239176474.1">
    <property type="nucleotide sequence ID" value="NZ_BAABFG010000005.1"/>
</dbReference>
<keyword evidence="2" id="KW-0732">Signal</keyword>
<name>A0A7W7M748_9ACTN</name>
<sequence length="141" mass="13853">MIRRIALPTVLFSVLLGGCAQSPEAAGSAGTAPSAVPSSAVPSSGAPSSAVASPLPERTPTKKPVTGSSTTLTGTVLAGVEPGCLLLEDGSATHLLIFADESLGGAAPVGSKVQVTGVPQPGMMTTCQQGEPFLVSSVTPR</sequence>
<dbReference type="EMBL" id="JACHNB010000001">
    <property type="protein sequence ID" value="MBB4739440.1"/>
    <property type="molecule type" value="Genomic_DNA"/>
</dbReference>
<dbReference type="AlphaFoldDB" id="A0A7W7M748"/>
<evidence type="ECO:0008006" key="5">
    <source>
        <dbReference type="Google" id="ProtNLM"/>
    </source>
</evidence>
<accession>A0A7W7M748</accession>
<gene>
    <name evidence="3" type="ORF">BJY16_002899</name>
</gene>
<comment type="caution">
    <text evidence="3">The sequence shown here is derived from an EMBL/GenBank/DDBJ whole genome shotgun (WGS) entry which is preliminary data.</text>
</comment>
<feature type="compositionally biased region" description="Low complexity" evidence="1">
    <location>
        <begin position="26"/>
        <end position="54"/>
    </location>
</feature>